<dbReference type="Gene3D" id="3.30.460.10">
    <property type="entry name" value="Beta Polymerase, domain 2"/>
    <property type="match status" value="1"/>
</dbReference>
<dbReference type="OrthoDB" id="8223306at2"/>
<dbReference type="RefSeq" id="WP_107561137.1">
    <property type="nucleotide sequence ID" value="NZ_NVQC01000009.1"/>
</dbReference>
<dbReference type="InterPro" id="IPR036388">
    <property type="entry name" value="WH-like_DNA-bd_sf"/>
</dbReference>
<dbReference type="SUPFAM" id="SSF46785">
    <property type="entry name" value="Winged helix' DNA-binding domain"/>
    <property type="match status" value="1"/>
</dbReference>
<dbReference type="InterPro" id="IPR043519">
    <property type="entry name" value="NT_sf"/>
</dbReference>
<keyword evidence="3" id="KW-1185">Reference proteome</keyword>
<dbReference type="SUPFAM" id="SSF81301">
    <property type="entry name" value="Nucleotidyltransferase"/>
    <property type="match status" value="1"/>
</dbReference>
<evidence type="ECO:0000313" key="2">
    <source>
        <dbReference type="EMBL" id="PTL36974.1"/>
    </source>
</evidence>
<sequence>MSTVSPVHTIGTALFGKTQRALLGLFFVRPEQSFYLRQIVRTAGIGQGAAQRELARWVEAGLLVRTRRGNQVHYRANTTSPVFAELKGLAIKTAGMAEVLREALTGLVDRITVAFVHGSVVRGTEKAGSDVDVVVVVGAVTFSEVAIALHSAQEQLGREVNPTVYTVREFHKKLDAGHHFLTATVSAPKLFLIGGERELDRSHLLPK</sequence>
<feature type="domain" description="Polymerase nucleotidyl transferase" evidence="1">
    <location>
        <begin position="105"/>
        <end position="172"/>
    </location>
</feature>
<dbReference type="InterPro" id="IPR036390">
    <property type="entry name" value="WH_DNA-bd_sf"/>
</dbReference>
<dbReference type="Pfam" id="PF01909">
    <property type="entry name" value="NTP_transf_2"/>
    <property type="match status" value="1"/>
</dbReference>
<organism evidence="2 3">
    <name type="scientific">Candidatus Methylomirabilis limnetica</name>
    <dbReference type="NCBI Taxonomy" id="2033718"/>
    <lineage>
        <taxon>Bacteria</taxon>
        <taxon>Candidatus Methylomirabilota</taxon>
        <taxon>Candidatus Methylomirabilia</taxon>
        <taxon>Candidatus Methylomirabilales</taxon>
        <taxon>Candidatus Methylomirabilaceae</taxon>
        <taxon>Candidatus Methylomirabilis</taxon>
    </lineage>
</organism>
<proteinExistence type="predicted"/>
<dbReference type="Gene3D" id="1.10.10.10">
    <property type="entry name" value="Winged helix-like DNA-binding domain superfamily/Winged helix DNA-binding domain"/>
    <property type="match status" value="1"/>
</dbReference>
<dbReference type="InterPro" id="IPR002934">
    <property type="entry name" value="Polymerase_NTP_transf_dom"/>
</dbReference>
<dbReference type="GO" id="GO:0016779">
    <property type="term" value="F:nucleotidyltransferase activity"/>
    <property type="evidence" value="ECO:0007669"/>
    <property type="project" value="InterPro"/>
</dbReference>
<protein>
    <submittedName>
        <fullName evidence="2">ArsR family transcriptional regulator</fullName>
    </submittedName>
</protein>
<evidence type="ECO:0000259" key="1">
    <source>
        <dbReference type="Pfam" id="PF01909"/>
    </source>
</evidence>
<dbReference type="AlphaFoldDB" id="A0A2T4U0T0"/>
<gene>
    <name evidence="2" type="ORF">CLG94_01515</name>
</gene>
<reference evidence="3" key="2">
    <citation type="journal article" date="2018" name="Environ. Microbiol.">
        <title>Bloom of a denitrifying methanotroph, 'Candidatus Methylomirabilis limnetica', in a deep stratified lake.</title>
        <authorList>
            <person name="Graf J.S."/>
            <person name="Mayr M.J."/>
            <person name="Marchant H.K."/>
            <person name="Tienken D."/>
            <person name="Hach P.F."/>
            <person name="Brand A."/>
            <person name="Schubert C.J."/>
            <person name="Kuypers M.M."/>
            <person name="Milucka J."/>
        </authorList>
    </citation>
    <scope>NUCLEOTIDE SEQUENCE [LARGE SCALE GENOMIC DNA]</scope>
    <source>
        <strain evidence="3">Zug</strain>
    </source>
</reference>
<evidence type="ECO:0000313" key="3">
    <source>
        <dbReference type="Proteomes" id="UP000241436"/>
    </source>
</evidence>
<name>A0A2T4U0T0_9BACT</name>
<dbReference type="Proteomes" id="UP000241436">
    <property type="component" value="Unassembled WGS sequence"/>
</dbReference>
<comment type="caution">
    <text evidence="2">The sequence shown here is derived from an EMBL/GenBank/DDBJ whole genome shotgun (WGS) entry which is preliminary data.</text>
</comment>
<accession>A0A2T4U0T0</accession>
<dbReference type="EMBL" id="NVQC01000009">
    <property type="protein sequence ID" value="PTL36974.1"/>
    <property type="molecule type" value="Genomic_DNA"/>
</dbReference>
<reference evidence="2 3" key="1">
    <citation type="submission" date="2017-09" db="EMBL/GenBank/DDBJ databases">
        <title>Bloom of a denitrifying methanotroph, Candidatus Methylomirabilis limnetica, in a deep stratified lake.</title>
        <authorList>
            <person name="Graf J.S."/>
            <person name="Marchant H.K."/>
            <person name="Tienken D."/>
            <person name="Hach P.F."/>
            <person name="Brand A."/>
            <person name="Schubert C.J."/>
            <person name="Kuypers M.M."/>
            <person name="Milucka J."/>
        </authorList>
    </citation>
    <scope>NUCLEOTIDE SEQUENCE [LARGE SCALE GENOMIC DNA]</scope>
    <source>
        <strain evidence="2 3">Zug</strain>
    </source>
</reference>